<dbReference type="EMBL" id="GBXM01044153">
    <property type="protein sequence ID" value="JAH64424.1"/>
    <property type="molecule type" value="Transcribed_RNA"/>
</dbReference>
<accession>A0A0E9UF02</accession>
<proteinExistence type="predicted"/>
<evidence type="ECO:0000313" key="1">
    <source>
        <dbReference type="EMBL" id="JAH64424.1"/>
    </source>
</evidence>
<reference evidence="1" key="2">
    <citation type="journal article" date="2015" name="Fish Shellfish Immunol.">
        <title>Early steps in the European eel (Anguilla anguilla)-Vibrio vulnificus interaction in the gills: Role of the RtxA13 toxin.</title>
        <authorList>
            <person name="Callol A."/>
            <person name="Pajuelo D."/>
            <person name="Ebbesson L."/>
            <person name="Teles M."/>
            <person name="MacKenzie S."/>
            <person name="Amaro C."/>
        </authorList>
    </citation>
    <scope>NUCLEOTIDE SEQUENCE</scope>
</reference>
<reference evidence="1" key="1">
    <citation type="submission" date="2014-11" db="EMBL/GenBank/DDBJ databases">
        <authorList>
            <person name="Amaro Gonzalez C."/>
        </authorList>
    </citation>
    <scope>NUCLEOTIDE SEQUENCE</scope>
</reference>
<dbReference type="AlphaFoldDB" id="A0A0E9UF02"/>
<protein>
    <submittedName>
        <fullName evidence="1">Uncharacterized protein</fullName>
    </submittedName>
</protein>
<name>A0A0E9UF02_ANGAN</name>
<organism evidence="1">
    <name type="scientific">Anguilla anguilla</name>
    <name type="common">European freshwater eel</name>
    <name type="synonym">Muraena anguilla</name>
    <dbReference type="NCBI Taxonomy" id="7936"/>
    <lineage>
        <taxon>Eukaryota</taxon>
        <taxon>Metazoa</taxon>
        <taxon>Chordata</taxon>
        <taxon>Craniata</taxon>
        <taxon>Vertebrata</taxon>
        <taxon>Euteleostomi</taxon>
        <taxon>Actinopterygii</taxon>
        <taxon>Neopterygii</taxon>
        <taxon>Teleostei</taxon>
        <taxon>Anguilliformes</taxon>
        <taxon>Anguillidae</taxon>
        <taxon>Anguilla</taxon>
    </lineage>
</organism>
<sequence length="33" mass="3985">MTQKKTLSYHVTHHHIDLVLYFVIACLMEQRDL</sequence>